<dbReference type="Pfam" id="PF13480">
    <property type="entry name" value="Acetyltransf_6"/>
    <property type="match status" value="1"/>
</dbReference>
<name>A0A2Y9AMI0_9MICO</name>
<dbReference type="PANTHER" id="PTHR36174:SF1">
    <property type="entry name" value="LIPID II:GLYCINE GLYCYLTRANSFERASE"/>
    <property type="match status" value="1"/>
</dbReference>
<protein>
    <submittedName>
        <fullName evidence="2">Acetyltransferase (GNAT) domain-containing protein</fullName>
    </submittedName>
</protein>
<dbReference type="Gene3D" id="3.40.630.30">
    <property type="match status" value="1"/>
</dbReference>
<dbReference type="AlphaFoldDB" id="A0A2Y9AMI0"/>
<keyword evidence="2" id="KW-0808">Transferase</keyword>
<organism evidence="2 3">
    <name type="scientific">Georgenia satyanarayanai</name>
    <dbReference type="NCBI Taxonomy" id="860221"/>
    <lineage>
        <taxon>Bacteria</taxon>
        <taxon>Bacillati</taxon>
        <taxon>Actinomycetota</taxon>
        <taxon>Actinomycetes</taxon>
        <taxon>Micrococcales</taxon>
        <taxon>Bogoriellaceae</taxon>
        <taxon>Georgenia</taxon>
    </lineage>
</organism>
<dbReference type="InterPro" id="IPR016181">
    <property type="entry name" value="Acyl_CoA_acyltransferase"/>
</dbReference>
<dbReference type="Proteomes" id="UP000250222">
    <property type="component" value="Unassembled WGS sequence"/>
</dbReference>
<dbReference type="EMBL" id="UETB01000012">
    <property type="protein sequence ID" value="SSA45226.1"/>
    <property type="molecule type" value="Genomic_DNA"/>
</dbReference>
<feature type="domain" description="BioF2-like acetyltransferase" evidence="1">
    <location>
        <begin position="152"/>
        <end position="287"/>
    </location>
</feature>
<dbReference type="InterPro" id="IPR038740">
    <property type="entry name" value="BioF2-like_GNAT_dom"/>
</dbReference>
<sequence length="352" mass="39034">MNETVSCEIIATTDARWSDLLRRVEHDVYHTPQWTELSAKFEGTTPMALLIGLRDGQVLIPLLRRNLSSELWDAASPYGYPGPVSDLIPSEATLRSMTSALIAQLGAAGCVSIFLRLHPWITAAWPWPHHLTRTESTTVSVDLGQDVLAYQSSLRKSHRYDIRRSTARGLTVEVDNSDASLSAFEAIYTDTMTRVGASDSYFFRRDYFDSLRASYPEDFELHLARVSDKIVAGAVFLHAGHGVVQYHLSATDAEYLKWQPTKVLLDNKIRNSLSNDALTRLHLGGGRGGSEDSLYQFKRGFGTTEHTFRTLGLVTNEAAYEELCAASNTSRDVGYFPAYRSAGTPKAGTKCT</sequence>
<reference evidence="2 3" key="1">
    <citation type="submission" date="2016-10" db="EMBL/GenBank/DDBJ databases">
        <authorList>
            <person name="Cai Z."/>
        </authorList>
    </citation>
    <scope>NUCLEOTIDE SEQUENCE [LARGE SCALE GENOMIC DNA]</scope>
    <source>
        <strain evidence="2 3">CGMCC 1.10826</strain>
    </source>
</reference>
<gene>
    <name evidence="2" type="ORF">SAMN05216184_11285</name>
</gene>
<dbReference type="SUPFAM" id="SSF55729">
    <property type="entry name" value="Acyl-CoA N-acyltransferases (Nat)"/>
    <property type="match status" value="1"/>
</dbReference>
<dbReference type="RefSeq" id="WP_181424654.1">
    <property type="nucleotide sequence ID" value="NZ_QKLZ01000012.1"/>
</dbReference>
<dbReference type="InterPro" id="IPR050644">
    <property type="entry name" value="PG_Glycine_Bridge_Synth"/>
</dbReference>
<evidence type="ECO:0000313" key="3">
    <source>
        <dbReference type="Proteomes" id="UP000250222"/>
    </source>
</evidence>
<evidence type="ECO:0000259" key="1">
    <source>
        <dbReference type="Pfam" id="PF13480"/>
    </source>
</evidence>
<accession>A0A2Y9AMI0</accession>
<keyword evidence="3" id="KW-1185">Reference proteome</keyword>
<proteinExistence type="predicted"/>
<dbReference type="GO" id="GO:0016740">
    <property type="term" value="F:transferase activity"/>
    <property type="evidence" value="ECO:0007669"/>
    <property type="project" value="UniProtKB-KW"/>
</dbReference>
<evidence type="ECO:0000313" key="2">
    <source>
        <dbReference type="EMBL" id="SSA45226.1"/>
    </source>
</evidence>
<dbReference type="PANTHER" id="PTHR36174">
    <property type="entry name" value="LIPID II:GLYCINE GLYCYLTRANSFERASE"/>
    <property type="match status" value="1"/>
</dbReference>